<protein>
    <recommendedName>
        <fullName evidence="2">Reverse transcriptase zinc-binding domain-containing protein</fullName>
    </recommendedName>
</protein>
<dbReference type="Pfam" id="PF13966">
    <property type="entry name" value="zf-RVT"/>
    <property type="match status" value="1"/>
</dbReference>
<name>A0AAV2F6P3_9ROSI</name>
<dbReference type="InterPro" id="IPR026960">
    <property type="entry name" value="RVT-Znf"/>
</dbReference>
<organism evidence="3 4">
    <name type="scientific">Linum trigynum</name>
    <dbReference type="NCBI Taxonomy" id="586398"/>
    <lineage>
        <taxon>Eukaryota</taxon>
        <taxon>Viridiplantae</taxon>
        <taxon>Streptophyta</taxon>
        <taxon>Embryophyta</taxon>
        <taxon>Tracheophyta</taxon>
        <taxon>Spermatophyta</taxon>
        <taxon>Magnoliopsida</taxon>
        <taxon>eudicotyledons</taxon>
        <taxon>Gunneridae</taxon>
        <taxon>Pentapetalae</taxon>
        <taxon>rosids</taxon>
        <taxon>fabids</taxon>
        <taxon>Malpighiales</taxon>
        <taxon>Linaceae</taxon>
        <taxon>Linum</taxon>
    </lineage>
</organism>
<dbReference type="Proteomes" id="UP001497516">
    <property type="component" value="Chromosome 6"/>
</dbReference>
<evidence type="ECO:0000313" key="4">
    <source>
        <dbReference type="Proteomes" id="UP001497516"/>
    </source>
</evidence>
<reference evidence="3 4" key="1">
    <citation type="submission" date="2024-04" db="EMBL/GenBank/DDBJ databases">
        <authorList>
            <person name="Fracassetti M."/>
        </authorList>
    </citation>
    <scope>NUCLEOTIDE SEQUENCE [LARGE SCALE GENOMIC DNA]</scope>
</reference>
<evidence type="ECO:0000313" key="3">
    <source>
        <dbReference type="EMBL" id="CAL1393885.1"/>
    </source>
</evidence>
<dbReference type="EMBL" id="OZ034819">
    <property type="protein sequence ID" value="CAL1393885.1"/>
    <property type="molecule type" value="Genomic_DNA"/>
</dbReference>
<keyword evidence="1" id="KW-0812">Transmembrane</keyword>
<keyword evidence="4" id="KW-1185">Reference proteome</keyword>
<keyword evidence="1" id="KW-1133">Transmembrane helix</keyword>
<proteinExistence type="predicted"/>
<feature type="transmembrane region" description="Helical" evidence="1">
    <location>
        <begin position="214"/>
        <end position="239"/>
    </location>
</feature>
<feature type="domain" description="Reverse transcriptase zinc-binding" evidence="2">
    <location>
        <begin position="5"/>
        <end position="83"/>
    </location>
</feature>
<evidence type="ECO:0000259" key="2">
    <source>
        <dbReference type="Pfam" id="PF13966"/>
    </source>
</evidence>
<dbReference type="PANTHER" id="PTHR33116:SF78">
    <property type="entry name" value="OS12G0587133 PROTEIN"/>
    <property type="match status" value="1"/>
</dbReference>
<dbReference type="PANTHER" id="PTHR33116">
    <property type="entry name" value="REVERSE TRANSCRIPTASE ZINC-BINDING DOMAIN-CONTAINING PROTEIN-RELATED-RELATED"/>
    <property type="match status" value="1"/>
</dbReference>
<dbReference type="AlphaFoldDB" id="A0AAV2F6P3"/>
<keyword evidence="1" id="KW-0472">Membrane</keyword>
<accession>A0AAV2F6P3</accession>
<sequence>MYRSMCSEKFPGISNFPHKAVWRAQVPSKICYFLWLVYHNRILTQDNLMRRGWNIASRCTLCEADIETTNHLFRECRFNNSIWSSFMQVLKVFGPHADEMQNVIHSWPTEDPSAWLERFIHLFLHAFTWELWKERNGRMFNDEKHSWQSIFHKIGRTLLSWVVTEGLISEINRNEWPWLHSHTCPGDRDLTLSPGDRGSGTVGGGLIHSSALPLFFFLLLVVAHSFVLHALLFFLSCLYF</sequence>
<evidence type="ECO:0000256" key="1">
    <source>
        <dbReference type="SAM" id="Phobius"/>
    </source>
</evidence>
<gene>
    <name evidence="3" type="ORF">LTRI10_LOCUS34423</name>
</gene>